<evidence type="ECO:0000313" key="3">
    <source>
        <dbReference type="Proteomes" id="UP000050430"/>
    </source>
</evidence>
<dbReference type="SUPFAM" id="SSF109854">
    <property type="entry name" value="DinB/YfiT-like putative metalloenzymes"/>
    <property type="match status" value="1"/>
</dbReference>
<accession>A0A0P6XCB6</accession>
<dbReference type="STRING" id="229920.ADM99_07450"/>
<dbReference type="InterPro" id="IPR024775">
    <property type="entry name" value="DinB-like"/>
</dbReference>
<protein>
    <recommendedName>
        <fullName evidence="1">DinB-like domain-containing protein</fullName>
    </recommendedName>
</protein>
<organism evidence="2 3">
    <name type="scientific">Leptolinea tardivitalis</name>
    <dbReference type="NCBI Taxonomy" id="229920"/>
    <lineage>
        <taxon>Bacteria</taxon>
        <taxon>Bacillati</taxon>
        <taxon>Chloroflexota</taxon>
        <taxon>Anaerolineae</taxon>
        <taxon>Anaerolineales</taxon>
        <taxon>Anaerolineaceae</taxon>
        <taxon>Leptolinea</taxon>
    </lineage>
</organism>
<dbReference type="Gene3D" id="1.20.120.450">
    <property type="entry name" value="dinb family like domain"/>
    <property type="match status" value="1"/>
</dbReference>
<evidence type="ECO:0000259" key="1">
    <source>
        <dbReference type="Pfam" id="PF12867"/>
    </source>
</evidence>
<evidence type="ECO:0000313" key="2">
    <source>
        <dbReference type="EMBL" id="KPL72875.1"/>
    </source>
</evidence>
<gene>
    <name evidence="2" type="ORF">ADM99_07450</name>
</gene>
<dbReference type="Pfam" id="PF12867">
    <property type="entry name" value="DinB_2"/>
    <property type="match status" value="1"/>
</dbReference>
<reference evidence="2 3" key="1">
    <citation type="submission" date="2015-07" db="EMBL/GenBank/DDBJ databases">
        <title>Genome sequence of Leptolinea tardivitalis DSM 16556.</title>
        <authorList>
            <person name="Hemp J."/>
            <person name="Ward L.M."/>
            <person name="Pace L.A."/>
            <person name="Fischer W.W."/>
        </authorList>
    </citation>
    <scope>NUCLEOTIDE SEQUENCE [LARGE SCALE GENOMIC DNA]</scope>
    <source>
        <strain evidence="2 3">YMTK-2</strain>
    </source>
</reference>
<keyword evidence="3" id="KW-1185">Reference proteome</keyword>
<dbReference type="OrthoDB" id="9796039at2"/>
<dbReference type="EMBL" id="LGCK01000007">
    <property type="protein sequence ID" value="KPL72875.1"/>
    <property type="molecule type" value="Genomic_DNA"/>
</dbReference>
<dbReference type="InterPro" id="IPR034660">
    <property type="entry name" value="DinB/YfiT-like"/>
</dbReference>
<dbReference type="AlphaFoldDB" id="A0A0P6XCB6"/>
<sequence>MNIEPPWKELVHEYADGPDRLARELAGLSDTQLDRRLTADTWSIRQIAHHIVDGDDIWNTCIKAALGNQAGEFSLKWYWDVPQTEWTGFWQYEKRSLETSLALFKANRAHIVELLDLIPDAQSRSCLIRWPGNPEIEPVRVEQIVKMHVDHLKGHLQDIKSIETM</sequence>
<proteinExistence type="predicted"/>
<dbReference type="RefSeq" id="WP_062421002.1">
    <property type="nucleotide sequence ID" value="NZ_BBYA01000008.1"/>
</dbReference>
<name>A0A0P6XCB6_9CHLR</name>
<feature type="domain" description="DinB-like" evidence="1">
    <location>
        <begin position="17"/>
        <end position="159"/>
    </location>
</feature>
<dbReference type="Proteomes" id="UP000050430">
    <property type="component" value="Unassembled WGS sequence"/>
</dbReference>
<comment type="caution">
    <text evidence="2">The sequence shown here is derived from an EMBL/GenBank/DDBJ whole genome shotgun (WGS) entry which is preliminary data.</text>
</comment>